<keyword evidence="2" id="KW-0813">Transport</keyword>
<dbReference type="Pfam" id="PF00999">
    <property type="entry name" value="Na_H_Exchanger"/>
    <property type="match status" value="1"/>
</dbReference>
<dbReference type="InterPro" id="IPR038770">
    <property type="entry name" value="Na+/solute_symporter_sf"/>
</dbReference>
<feature type="transmembrane region" description="Helical" evidence="8">
    <location>
        <begin position="399"/>
        <end position="420"/>
    </location>
</feature>
<dbReference type="Gene3D" id="1.20.1530.20">
    <property type="match status" value="1"/>
</dbReference>
<feature type="compositionally biased region" description="Gly residues" evidence="7">
    <location>
        <begin position="929"/>
        <end position="939"/>
    </location>
</feature>
<evidence type="ECO:0000256" key="8">
    <source>
        <dbReference type="SAM" id="Phobius"/>
    </source>
</evidence>
<dbReference type="AlphaFoldDB" id="A0AAN6WLH1"/>
<evidence type="ECO:0000256" key="1">
    <source>
        <dbReference type="ARBA" id="ARBA00004141"/>
    </source>
</evidence>
<evidence type="ECO:0000256" key="5">
    <source>
        <dbReference type="ARBA" id="ARBA00023065"/>
    </source>
</evidence>
<feature type="transmembrane region" description="Helical" evidence="8">
    <location>
        <begin position="111"/>
        <end position="132"/>
    </location>
</feature>
<evidence type="ECO:0000259" key="9">
    <source>
        <dbReference type="Pfam" id="PF00999"/>
    </source>
</evidence>
<dbReference type="InterPro" id="IPR050794">
    <property type="entry name" value="CPA2_transporter"/>
</dbReference>
<keyword evidence="3 8" id="KW-0812">Transmembrane</keyword>
<feature type="transmembrane region" description="Helical" evidence="8">
    <location>
        <begin position="366"/>
        <end position="387"/>
    </location>
</feature>
<protein>
    <submittedName>
        <fullName evidence="10">K+/H+ antiporter</fullName>
    </submittedName>
</protein>
<sequence length="954" mass="100531">MSTTTATAASLLTTTAAAATPSATGSVRATAQAGVFEGLNPSVYNASDPLVLFIIQATIVIALTRLLYWPLAKIREPRVIAEVITGIILGPSVMGRIPGFTAAIFPPAGMAPFRLVANIGLVLFLFLVGLEINLSYLLSNWRIALSVAALDMTIPFGMGIAVAYGLYNQFASEPGTAPISFGIFALFIGVAMAITAFPVLCRILTSLKLLNTTVGVIVLTSGIANDVVGWVLLALCVTLVNAGAGITALYVFLVSVGYSLFLAYAVRPTFMWVLRRTKSLENGPTEGVVALTIFMVLASSFFTSIIGVHSIFGAFMVGLMCPHEGGFAIKLTEKIEDLTSTLFVPLFFALSGINTNIGLLDSGIVWGYVFAIIFVAFFSKLIGGALGARMNGLVWRESFTIGTLMSCKGLVELIVLNIGLQARILSTRTFTMFVIMALVTTFATAPLVSWLYPPWYQQKLELWKKGKIDWDGNPILRPDGEDPEEKYRQGDTATRLLVYLRTDGLSSILGLLSLFTSAGATATSASSLTDQSGNEKSNAATDVATPQLAQRPLRIQGYRLVELTDRNSSVMKVSDIEDYAAHDPIVKAFGTSTASNTSRDVIVSGQIAVVPEGGFADTLATQASKSNSDLILVPWSETGSVSEVQNYYGGSLKGSNALENREFVTLVTDVFNKSRFLTSVGVFIDRSLFEMGNKNHGTSGDDSNTKTVGIARQLTRDATGISLAETQDLGAAKFHSADGRGRKIVRVLYKRGEDDLFAVRLGYQLAQSDKVSLEVIVEASFHSDSGEENEFAALKSVITETSPTNVTFVNTKDAAGSVQALLALPEDSSTVSHSSLNSSSSSVLVIVGRSVSLLAESKAESGAAAGSSSSSSSAGGSTAAVLGTTASRLAAEIRKGAVGEKAKVSVLVVQGKRSGVAVTSGPVGEDGKGQGGGGGGGGALRRKTSHDSMESRYA</sequence>
<evidence type="ECO:0000313" key="11">
    <source>
        <dbReference type="Proteomes" id="UP001302126"/>
    </source>
</evidence>
<evidence type="ECO:0000256" key="2">
    <source>
        <dbReference type="ARBA" id="ARBA00022448"/>
    </source>
</evidence>
<keyword evidence="6 8" id="KW-0472">Membrane</keyword>
<dbReference type="PANTHER" id="PTHR32468:SF0">
    <property type="entry name" value="K(+)_H(+) ANTIPORTER 1"/>
    <property type="match status" value="1"/>
</dbReference>
<feature type="transmembrane region" description="Helical" evidence="8">
    <location>
        <begin position="179"/>
        <end position="201"/>
    </location>
</feature>
<comment type="subcellular location">
    <subcellularLocation>
        <location evidence="1">Membrane</location>
        <topology evidence="1">Multi-pass membrane protein</topology>
    </subcellularLocation>
</comment>
<feature type="transmembrane region" description="Helical" evidence="8">
    <location>
        <begin position="144"/>
        <end position="167"/>
    </location>
</feature>
<evidence type="ECO:0000256" key="3">
    <source>
        <dbReference type="ARBA" id="ARBA00022692"/>
    </source>
</evidence>
<dbReference type="Proteomes" id="UP001302126">
    <property type="component" value="Unassembled WGS sequence"/>
</dbReference>
<reference evidence="10" key="2">
    <citation type="submission" date="2023-05" db="EMBL/GenBank/DDBJ databases">
        <authorList>
            <consortium name="Lawrence Berkeley National Laboratory"/>
            <person name="Steindorff A."/>
            <person name="Hensen N."/>
            <person name="Bonometti L."/>
            <person name="Westerberg I."/>
            <person name="Brannstrom I.O."/>
            <person name="Guillou S."/>
            <person name="Cros-Aarteil S."/>
            <person name="Calhoun S."/>
            <person name="Haridas S."/>
            <person name="Kuo A."/>
            <person name="Mondo S."/>
            <person name="Pangilinan J."/>
            <person name="Riley R."/>
            <person name="Labutti K."/>
            <person name="Andreopoulos B."/>
            <person name="Lipzen A."/>
            <person name="Chen C."/>
            <person name="Yanf M."/>
            <person name="Daum C."/>
            <person name="Ng V."/>
            <person name="Clum A."/>
            <person name="Ohm R."/>
            <person name="Martin F."/>
            <person name="Silar P."/>
            <person name="Natvig D."/>
            <person name="Lalanne C."/>
            <person name="Gautier V."/>
            <person name="Ament-Velasquez S.L."/>
            <person name="Kruys A."/>
            <person name="Hutchinson M.I."/>
            <person name="Powell A.J."/>
            <person name="Barry K."/>
            <person name="Miller A.N."/>
            <person name="Grigoriev I.V."/>
            <person name="Debuchy R."/>
            <person name="Gladieux P."/>
            <person name="Thoren M.H."/>
            <person name="Johannesson H."/>
        </authorList>
    </citation>
    <scope>NUCLEOTIDE SEQUENCE</scope>
    <source>
        <strain evidence="10">PSN309</strain>
    </source>
</reference>
<dbReference type="InterPro" id="IPR006153">
    <property type="entry name" value="Cation/H_exchanger_TM"/>
</dbReference>
<feature type="transmembrane region" description="Helical" evidence="8">
    <location>
        <begin position="80"/>
        <end position="105"/>
    </location>
</feature>
<keyword evidence="4 8" id="KW-1133">Transmembrane helix</keyword>
<keyword evidence="11" id="KW-1185">Reference proteome</keyword>
<feature type="transmembrane region" description="Helical" evidence="8">
    <location>
        <begin position="432"/>
        <end position="452"/>
    </location>
</feature>
<reference evidence="10" key="1">
    <citation type="journal article" date="2023" name="Mol. Phylogenet. Evol.">
        <title>Genome-scale phylogeny and comparative genomics of the fungal order Sordariales.</title>
        <authorList>
            <person name="Hensen N."/>
            <person name="Bonometti L."/>
            <person name="Westerberg I."/>
            <person name="Brannstrom I.O."/>
            <person name="Guillou S."/>
            <person name="Cros-Aarteil S."/>
            <person name="Calhoun S."/>
            <person name="Haridas S."/>
            <person name="Kuo A."/>
            <person name="Mondo S."/>
            <person name="Pangilinan J."/>
            <person name="Riley R."/>
            <person name="LaButti K."/>
            <person name="Andreopoulos B."/>
            <person name="Lipzen A."/>
            <person name="Chen C."/>
            <person name="Yan M."/>
            <person name="Daum C."/>
            <person name="Ng V."/>
            <person name="Clum A."/>
            <person name="Steindorff A."/>
            <person name="Ohm R.A."/>
            <person name="Martin F."/>
            <person name="Silar P."/>
            <person name="Natvig D.O."/>
            <person name="Lalanne C."/>
            <person name="Gautier V."/>
            <person name="Ament-Velasquez S.L."/>
            <person name="Kruys A."/>
            <person name="Hutchinson M.I."/>
            <person name="Powell A.J."/>
            <person name="Barry K."/>
            <person name="Miller A.N."/>
            <person name="Grigoriev I.V."/>
            <person name="Debuchy R."/>
            <person name="Gladieux P."/>
            <person name="Hiltunen Thoren M."/>
            <person name="Johannesson H."/>
        </authorList>
    </citation>
    <scope>NUCLEOTIDE SEQUENCE</scope>
    <source>
        <strain evidence="10">PSN309</strain>
    </source>
</reference>
<comment type="caution">
    <text evidence="10">The sequence shown here is derived from an EMBL/GenBank/DDBJ whole genome shotgun (WGS) entry which is preliminary data.</text>
</comment>
<dbReference type="PANTHER" id="PTHR32468">
    <property type="entry name" value="CATION/H + ANTIPORTER"/>
    <property type="match status" value="1"/>
</dbReference>
<gene>
    <name evidence="10" type="ORF">QBC35DRAFT_76452</name>
</gene>
<evidence type="ECO:0000256" key="7">
    <source>
        <dbReference type="SAM" id="MobiDB-lite"/>
    </source>
</evidence>
<feature type="transmembrane region" description="Helical" evidence="8">
    <location>
        <begin position="246"/>
        <end position="266"/>
    </location>
</feature>
<evidence type="ECO:0000256" key="4">
    <source>
        <dbReference type="ARBA" id="ARBA00022989"/>
    </source>
</evidence>
<feature type="transmembrane region" description="Helical" evidence="8">
    <location>
        <begin position="287"/>
        <end position="320"/>
    </location>
</feature>
<feature type="transmembrane region" description="Helical" evidence="8">
    <location>
        <begin position="340"/>
        <end position="359"/>
    </location>
</feature>
<feature type="domain" description="Cation/H+ exchanger transmembrane" evidence="9">
    <location>
        <begin position="67"/>
        <end position="449"/>
    </location>
</feature>
<keyword evidence="5" id="KW-0406">Ion transport</keyword>
<organism evidence="10 11">
    <name type="scientific">Podospora australis</name>
    <dbReference type="NCBI Taxonomy" id="1536484"/>
    <lineage>
        <taxon>Eukaryota</taxon>
        <taxon>Fungi</taxon>
        <taxon>Dikarya</taxon>
        <taxon>Ascomycota</taxon>
        <taxon>Pezizomycotina</taxon>
        <taxon>Sordariomycetes</taxon>
        <taxon>Sordariomycetidae</taxon>
        <taxon>Sordariales</taxon>
        <taxon>Podosporaceae</taxon>
        <taxon>Podospora</taxon>
    </lineage>
</organism>
<feature type="transmembrane region" description="Helical" evidence="8">
    <location>
        <begin position="213"/>
        <end position="240"/>
    </location>
</feature>
<feature type="transmembrane region" description="Helical" evidence="8">
    <location>
        <begin position="49"/>
        <end position="68"/>
    </location>
</feature>
<dbReference type="GO" id="GO:1902600">
    <property type="term" value="P:proton transmembrane transport"/>
    <property type="evidence" value="ECO:0007669"/>
    <property type="project" value="InterPro"/>
</dbReference>
<evidence type="ECO:0000256" key="6">
    <source>
        <dbReference type="ARBA" id="ARBA00023136"/>
    </source>
</evidence>
<dbReference type="GO" id="GO:0015297">
    <property type="term" value="F:antiporter activity"/>
    <property type="evidence" value="ECO:0007669"/>
    <property type="project" value="InterPro"/>
</dbReference>
<name>A0AAN6WLH1_9PEZI</name>
<feature type="compositionally biased region" description="Basic and acidic residues" evidence="7">
    <location>
        <begin position="945"/>
        <end position="954"/>
    </location>
</feature>
<dbReference type="EMBL" id="MU864510">
    <property type="protein sequence ID" value="KAK4184016.1"/>
    <property type="molecule type" value="Genomic_DNA"/>
</dbReference>
<accession>A0AAN6WLH1</accession>
<proteinExistence type="predicted"/>
<evidence type="ECO:0000313" key="10">
    <source>
        <dbReference type="EMBL" id="KAK4184016.1"/>
    </source>
</evidence>
<feature type="region of interest" description="Disordered" evidence="7">
    <location>
        <begin position="917"/>
        <end position="954"/>
    </location>
</feature>
<dbReference type="GO" id="GO:0016020">
    <property type="term" value="C:membrane"/>
    <property type="evidence" value="ECO:0007669"/>
    <property type="project" value="UniProtKB-SubCell"/>
</dbReference>